<dbReference type="AlphaFoldDB" id="A0AAE6IX50"/>
<dbReference type="FunFam" id="2.170.150.20:FF:000003">
    <property type="entry name" value="Peptide methionine sulfoxide reductase MsrB"/>
    <property type="match status" value="1"/>
</dbReference>
<dbReference type="Proteomes" id="UP000323594">
    <property type="component" value="Chromosome"/>
</dbReference>
<dbReference type="EC" id="1.8.4.12" evidence="9"/>
<name>A0AAE6IX50_TREPH</name>
<comment type="similarity">
    <text evidence="2">In the N-terminal section; belongs to the MsrA Met sulfoxide reductase family.</text>
</comment>
<evidence type="ECO:0000259" key="11">
    <source>
        <dbReference type="PROSITE" id="PS51790"/>
    </source>
</evidence>
<comment type="similarity">
    <text evidence="9">Belongs to the MsrB Met sulfoxide reductase family.</text>
</comment>
<evidence type="ECO:0000256" key="5">
    <source>
        <dbReference type="ARBA" id="ARBA00024679"/>
    </source>
</evidence>
<organism evidence="12 13">
    <name type="scientific">Treponema phagedenis</name>
    <dbReference type="NCBI Taxonomy" id="162"/>
    <lineage>
        <taxon>Bacteria</taxon>
        <taxon>Pseudomonadati</taxon>
        <taxon>Spirochaetota</taxon>
        <taxon>Spirochaetia</taxon>
        <taxon>Spirochaetales</taxon>
        <taxon>Treponemataceae</taxon>
        <taxon>Treponema</taxon>
    </lineage>
</organism>
<dbReference type="Gene3D" id="3.30.1060.10">
    <property type="entry name" value="Peptide methionine sulphoxide reductase MsrA"/>
    <property type="match status" value="1"/>
</dbReference>
<dbReference type="Gene3D" id="2.170.150.20">
    <property type="entry name" value="Peptide methionine sulfoxide reductase"/>
    <property type="match status" value="1"/>
</dbReference>
<dbReference type="PANTHER" id="PTHR10173">
    <property type="entry name" value="METHIONINE SULFOXIDE REDUCTASE"/>
    <property type="match status" value="1"/>
</dbReference>
<evidence type="ECO:0000256" key="3">
    <source>
        <dbReference type="ARBA" id="ARBA00023002"/>
    </source>
</evidence>
<keyword evidence="3 9" id="KW-0560">Oxidoreductase</keyword>
<gene>
    <name evidence="9 12" type="primary">msrB</name>
    <name evidence="10" type="synonym">msrA</name>
    <name evidence="12" type="ORF">FUT82_15395</name>
</gene>
<dbReference type="InterPro" id="IPR002579">
    <property type="entry name" value="Met_Sox_Rdtase_MsrB_dom"/>
</dbReference>
<dbReference type="InterPro" id="IPR002569">
    <property type="entry name" value="Met_Sox_Rdtase_MsrA_dom"/>
</dbReference>
<evidence type="ECO:0000313" key="12">
    <source>
        <dbReference type="EMBL" id="QEJ99700.1"/>
    </source>
</evidence>
<comment type="function">
    <text evidence="5 10">Has an important function as a repair enzyme for proteins that have been inactivated by oxidation. Catalyzes the reversible oxidation-reduction of methionine sulfoxide in proteins to methionine.</text>
</comment>
<protein>
    <recommendedName>
        <fullName evidence="9 10">Multifunctional fusion protein</fullName>
    </recommendedName>
    <domain>
        <recommendedName>
            <fullName evidence="10">Peptide methionine sulfoxide reductase MsrA</fullName>
            <shortName evidence="10">Protein-methionine-S-oxide reductase</shortName>
            <ecNumber evidence="10">1.8.4.11</ecNumber>
        </recommendedName>
        <alternativeName>
            <fullName evidence="10">Peptide-methionine (S)-S-oxide reductase</fullName>
            <shortName evidence="10">Peptide Met(O) reductase</shortName>
        </alternativeName>
    </domain>
    <domain>
        <recommendedName>
            <fullName evidence="9">Peptide methionine sulfoxide reductase MsrB</fullName>
            <ecNumber evidence="9">1.8.4.12</ecNumber>
        </recommendedName>
        <alternativeName>
            <fullName evidence="9">Peptide-methionine (R)-S-oxide reductase</fullName>
        </alternativeName>
    </domain>
</protein>
<dbReference type="Pfam" id="PF01625">
    <property type="entry name" value="PMSR"/>
    <property type="match status" value="1"/>
</dbReference>
<dbReference type="NCBIfam" id="TIGR00401">
    <property type="entry name" value="msrA"/>
    <property type="match status" value="1"/>
</dbReference>
<dbReference type="GO" id="GO:0030091">
    <property type="term" value="P:protein repair"/>
    <property type="evidence" value="ECO:0007669"/>
    <property type="project" value="InterPro"/>
</dbReference>
<dbReference type="SUPFAM" id="SSF51316">
    <property type="entry name" value="Mss4-like"/>
    <property type="match status" value="1"/>
</dbReference>
<dbReference type="GO" id="GO:0006979">
    <property type="term" value="P:response to oxidative stress"/>
    <property type="evidence" value="ECO:0007669"/>
    <property type="project" value="InterPro"/>
</dbReference>
<dbReference type="InterPro" id="IPR011057">
    <property type="entry name" value="Mss4-like_sf"/>
</dbReference>
<evidence type="ECO:0000256" key="8">
    <source>
        <dbReference type="ARBA" id="ARBA00048782"/>
    </source>
</evidence>
<sequence>MKKQRKIFALFINGLIILLTVGCIKIQSKEKNNVLQGEKNMIKNTSEIYFAGGCFWGVEGYFQRIPGIKTTITGYANGNTENTNYEEIAATDHAETVKIEYYPSIISLQELLAHYFRIIDPTSLNKQGNDVGRQYRTGIYYVDNTMLPEIKSFIEFMQKKYSQPIVIEIDALRNFIVAEEYHQNYLKKNPNGYCHIDLNLANRPLYDESRFTIPSKETLKNSLSKIQYEVTQEKATERPFTSEYDKLNKKGIYVDIVTGKPLFSSSDKYDAGCGWPSFTKPITTNALEYLQDKSLGMTRTEVLSKTGNSHLGHVFDDGPIDKGGLRYCINGASLLFIPYEEMAEKGYNDYLPYVK</sequence>
<comment type="catalytic activity">
    <reaction evidence="8 10">
        <text>[thioredoxin]-disulfide + L-methionine + H2O = L-methionine (S)-S-oxide + [thioredoxin]-dithiol</text>
        <dbReference type="Rhea" id="RHEA:19993"/>
        <dbReference type="Rhea" id="RHEA-COMP:10698"/>
        <dbReference type="Rhea" id="RHEA-COMP:10700"/>
        <dbReference type="ChEBI" id="CHEBI:15377"/>
        <dbReference type="ChEBI" id="CHEBI:29950"/>
        <dbReference type="ChEBI" id="CHEBI:50058"/>
        <dbReference type="ChEBI" id="CHEBI:57844"/>
        <dbReference type="ChEBI" id="CHEBI:58772"/>
        <dbReference type="EC" id="1.8.4.11"/>
    </reaction>
</comment>
<dbReference type="GO" id="GO:0005737">
    <property type="term" value="C:cytoplasm"/>
    <property type="evidence" value="ECO:0007669"/>
    <property type="project" value="TreeGrafter"/>
</dbReference>
<proteinExistence type="inferred from homology"/>
<dbReference type="NCBIfam" id="TIGR00357">
    <property type="entry name" value="peptide-methionine (R)-S-oxide reductase MsrB"/>
    <property type="match status" value="1"/>
</dbReference>
<evidence type="ECO:0000256" key="7">
    <source>
        <dbReference type="ARBA" id="ARBA00048488"/>
    </source>
</evidence>
<dbReference type="HAMAP" id="MF_01401">
    <property type="entry name" value="MsrA"/>
    <property type="match status" value="1"/>
</dbReference>
<comment type="similarity">
    <text evidence="10">Belongs to the MsrA Met sulfoxide reductase family.</text>
</comment>
<dbReference type="Pfam" id="PF01641">
    <property type="entry name" value="SelR"/>
    <property type="match status" value="1"/>
</dbReference>
<evidence type="ECO:0000256" key="2">
    <source>
        <dbReference type="ARBA" id="ARBA00011017"/>
    </source>
</evidence>
<evidence type="ECO:0000256" key="10">
    <source>
        <dbReference type="HAMAP-Rule" id="MF_01401"/>
    </source>
</evidence>
<dbReference type="InterPro" id="IPR036509">
    <property type="entry name" value="Met_Sox_Rdtase_MsrA_sf"/>
</dbReference>
<reference evidence="12 13" key="1">
    <citation type="submission" date="2019-08" db="EMBL/GenBank/DDBJ databases">
        <authorList>
            <person name="Kuhnert P."/>
        </authorList>
    </citation>
    <scope>NUCLEOTIDE SEQUENCE [LARGE SCALE GENOMIC DNA]</scope>
    <source>
        <strain evidence="12 13">B36.5</strain>
    </source>
</reference>
<dbReference type="PROSITE" id="PS51257">
    <property type="entry name" value="PROKAR_LIPOPROTEIN"/>
    <property type="match status" value="1"/>
</dbReference>
<dbReference type="InterPro" id="IPR028427">
    <property type="entry name" value="Met_Sox_Rdtase_MsrB"/>
</dbReference>
<feature type="domain" description="MsrB" evidence="11">
    <location>
        <begin position="216"/>
        <end position="339"/>
    </location>
</feature>
<comment type="catalytic activity">
    <reaction evidence="7 9">
        <text>L-methionyl-[protein] + [thioredoxin]-disulfide + H2O = L-methionyl-(R)-S-oxide-[protein] + [thioredoxin]-dithiol</text>
        <dbReference type="Rhea" id="RHEA:24164"/>
        <dbReference type="Rhea" id="RHEA-COMP:10698"/>
        <dbReference type="Rhea" id="RHEA-COMP:10700"/>
        <dbReference type="Rhea" id="RHEA-COMP:12313"/>
        <dbReference type="Rhea" id="RHEA-COMP:12314"/>
        <dbReference type="ChEBI" id="CHEBI:15377"/>
        <dbReference type="ChEBI" id="CHEBI:16044"/>
        <dbReference type="ChEBI" id="CHEBI:29950"/>
        <dbReference type="ChEBI" id="CHEBI:45764"/>
        <dbReference type="ChEBI" id="CHEBI:50058"/>
        <dbReference type="EC" id="1.8.4.12"/>
    </reaction>
</comment>
<accession>A0AAE6IX50</accession>
<evidence type="ECO:0000313" key="13">
    <source>
        <dbReference type="Proteomes" id="UP000323594"/>
    </source>
</evidence>
<keyword evidence="4" id="KW-0511">Multifunctional enzyme</keyword>
<dbReference type="PROSITE" id="PS51790">
    <property type="entry name" value="MSRB"/>
    <property type="match status" value="1"/>
</dbReference>
<feature type="active site" description="Nucleophile" evidence="9">
    <location>
        <position position="328"/>
    </location>
</feature>
<dbReference type="SUPFAM" id="SSF55068">
    <property type="entry name" value="Peptide methionine sulfoxide reductase"/>
    <property type="match status" value="1"/>
</dbReference>
<evidence type="ECO:0000256" key="6">
    <source>
        <dbReference type="ARBA" id="ARBA00047806"/>
    </source>
</evidence>
<comment type="catalytic activity">
    <reaction evidence="6 10">
        <text>L-methionyl-[protein] + [thioredoxin]-disulfide + H2O = L-methionyl-(S)-S-oxide-[protein] + [thioredoxin]-dithiol</text>
        <dbReference type="Rhea" id="RHEA:14217"/>
        <dbReference type="Rhea" id="RHEA-COMP:10698"/>
        <dbReference type="Rhea" id="RHEA-COMP:10700"/>
        <dbReference type="Rhea" id="RHEA-COMP:12313"/>
        <dbReference type="Rhea" id="RHEA-COMP:12315"/>
        <dbReference type="ChEBI" id="CHEBI:15377"/>
        <dbReference type="ChEBI" id="CHEBI:16044"/>
        <dbReference type="ChEBI" id="CHEBI:29950"/>
        <dbReference type="ChEBI" id="CHEBI:44120"/>
        <dbReference type="ChEBI" id="CHEBI:50058"/>
        <dbReference type="EC" id="1.8.4.11"/>
    </reaction>
</comment>
<dbReference type="PANTHER" id="PTHR10173:SF52">
    <property type="entry name" value="METHIONINE-R-SULFOXIDE REDUCTASE B1"/>
    <property type="match status" value="1"/>
</dbReference>
<dbReference type="GO" id="GO:0033743">
    <property type="term" value="F:peptide-methionine (R)-S-oxide reductase activity"/>
    <property type="evidence" value="ECO:0007669"/>
    <property type="project" value="UniProtKB-UniRule"/>
</dbReference>
<dbReference type="FunFam" id="3.30.1060.10:FF:000007">
    <property type="entry name" value="Peptide methionine sulfoxide reductase msrA/msrB"/>
    <property type="match status" value="1"/>
</dbReference>
<dbReference type="HAMAP" id="MF_01400">
    <property type="entry name" value="MsrB"/>
    <property type="match status" value="1"/>
</dbReference>
<evidence type="ECO:0000256" key="9">
    <source>
        <dbReference type="HAMAP-Rule" id="MF_01400"/>
    </source>
</evidence>
<comment type="similarity">
    <text evidence="1">In the C-terminal section; belongs to the MsrB Met sulfoxide reductase family.</text>
</comment>
<dbReference type="EC" id="1.8.4.11" evidence="10"/>
<dbReference type="RefSeq" id="WP_024752058.1">
    <property type="nucleotide sequence ID" value="NZ_CP042813.1"/>
</dbReference>
<feature type="active site" evidence="10">
    <location>
        <position position="54"/>
    </location>
</feature>
<dbReference type="EMBL" id="CP042817">
    <property type="protein sequence ID" value="QEJ99700.1"/>
    <property type="molecule type" value="Genomic_DNA"/>
</dbReference>
<comment type="caution">
    <text evidence="9">Lacks conserved residue(s) required for the propagation of feature annotation.</text>
</comment>
<evidence type="ECO:0000256" key="1">
    <source>
        <dbReference type="ARBA" id="ARBA00008076"/>
    </source>
</evidence>
<dbReference type="GO" id="GO:0008113">
    <property type="term" value="F:peptide-methionine (S)-S-oxide reductase activity"/>
    <property type="evidence" value="ECO:0007669"/>
    <property type="project" value="UniProtKB-UniRule"/>
</dbReference>
<evidence type="ECO:0000256" key="4">
    <source>
        <dbReference type="ARBA" id="ARBA00023268"/>
    </source>
</evidence>